<dbReference type="NCBIfam" id="TIGR01444">
    <property type="entry name" value="fkbM_fam"/>
    <property type="match status" value="1"/>
</dbReference>
<protein>
    <recommendedName>
        <fullName evidence="2">Methyltransferase FkbM domain-containing protein</fullName>
    </recommendedName>
</protein>
<dbReference type="SUPFAM" id="SSF53335">
    <property type="entry name" value="S-adenosyl-L-methionine-dependent methyltransferases"/>
    <property type="match status" value="1"/>
</dbReference>
<sequence length="321" mass="37097">MLSIDIKYGSLYKNIDITQFVLDNCKTENYIYVPAGDVIRASIFGDPLPGRLKSIFVIEKESETVKDIHIIKDTDVLIIDLCNLIMYKELSSLPVELKLNFGLIYNVDKLIKLHNKLKIKHGNFNSELPEQMMAINHIKGNEKILEIGGNIGRNSLIISSLLTDSKNLVTLESDTEIALQLTENRDINNLQFHIENSALSLRKLIQKNWDTIVSDELLPGYKPVNTITLDQLNDKYNIEFDTLVLDCEGAFYYILLDMPEILNNINLIIMENDYHNLEHKLYIDNRLREENFEVVYSHFGGWDNTCPCYNNFFETWKKKGL</sequence>
<evidence type="ECO:0008006" key="2">
    <source>
        <dbReference type="Google" id="ProtNLM"/>
    </source>
</evidence>
<dbReference type="EMBL" id="MN739920">
    <property type="protein sequence ID" value="QHT77706.1"/>
    <property type="molecule type" value="Genomic_DNA"/>
</dbReference>
<dbReference type="AlphaFoldDB" id="A0A6C0HBX4"/>
<organism evidence="1">
    <name type="scientific">viral metagenome</name>
    <dbReference type="NCBI Taxonomy" id="1070528"/>
    <lineage>
        <taxon>unclassified sequences</taxon>
        <taxon>metagenomes</taxon>
        <taxon>organismal metagenomes</taxon>
    </lineage>
</organism>
<reference evidence="1" key="1">
    <citation type="journal article" date="2020" name="Nature">
        <title>Giant virus diversity and host interactions through global metagenomics.</title>
        <authorList>
            <person name="Schulz F."/>
            <person name="Roux S."/>
            <person name="Paez-Espino D."/>
            <person name="Jungbluth S."/>
            <person name="Walsh D.A."/>
            <person name="Denef V.J."/>
            <person name="McMahon K.D."/>
            <person name="Konstantinidis K.T."/>
            <person name="Eloe-Fadrosh E.A."/>
            <person name="Kyrpides N.C."/>
            <person name="Woyke T."/>
        </authorList>
    </citation>
    <scope>NUCLEOTIDE SEQUENCE</scope>
    <source>
        <strain evidence="1">GVMAG-M-3300023179-90</strain>
    </source>
</reference>
<name>A0A6C0HBX4_9ZZZZ</name>
<dbReference type="InterPro" id="IPR006342">
    <property type="entry name" value="FkbM_mtfrase"/>
</dbReference>
<dbReference type="InterPro" id="IPR029063">
    <property type="entry name" value="SAM-dependent_MTases_sf"/>
</dbReference>
<dbReference type="Gene3D" id="3.40.50.150">
    <property type="entry name" value="Vaccinia Virus protein VP39"/>
    <property type="match status" value="1"/>
</dbReference>
<evidence type="ECO:0000313" key="1">
    <source>
        <dbReference type="EMBL" id="QHT77706.1"/>
    </source>
</evidence>
<proteinExistence type="predicted"/>
<accession>A0A6C0HBX4</accession>